<evidence type="ECO:0000313" key="3">
    <source>
        <dbReference type="Proteomes" id="UP000075714"/>
    </source>
</evidence>
<comment type="caution">
    <text evidence="2">The sequence shown here is derived from an EMBL/GenBank/DDBJ whole genome shotgun (WGS) entry which is preliminary data.</text>
</comment>
<organism evidence="2 3">
    <name type="scientific">Gonium pectorale</name>
    <name type="common">Green alga</name>
    <dbReference type="NCBI Taxonomy" id="33097"/>
    <lineage>
        <taxon>Eukaryota</taxon>
        <taxon>Viridiplantae</taxon>
        <taxon>Chlorophyta</taxon>
        <taxon>core chlorophytes</taxon>
        <taxon>Chlorophyceae</taxon>
        <taxon>CS clade</taxon>
        <taxon>Chlamydomonadales</taxon>
        <taxon>Volvocaceae</taxon>
        <taxon>Gonium</taxon>
    </lineage>
</organism>
<gene>
    <name evidence="2" type="ORF">GPECTOR_1005g271</name>
</gene>
<evidence type="ECO:0000256" key="1">
    <source>
        <dbReference type="SAM" id="Coils"/>
    </source>
</evidence>
<dbReference type="EMBL" id="LSYV01001000">
    <property type="protein sequence ID" value="KXZ41003.1"/>
    <property type="molecule type" value="Genomic_DNA"/>
</dbReference>
<proteinExistence type="predicted"/>
<dbReference type="Proteomes" id="UP000075714">
    <property type="component" value="Unassembled WGS sequence"/>
</dbReference>
<name>A0A150FTR0_GONPE</name>
<accession>A0A150FTR0</accession>
<keyword evidence="3" id="KW-1185">Reference proteome</keyword>
<dbReference type="AlphaFoldDB" id="A0A150FTR0"/>
<protein>
    <submittedName>
        <fullName evidence="2">Uncharacterized protein</fullName>
    </submittedName>
</protein>
<evidence type="ECO:0000313" key="2">
    <source>
        <dbReference type="EMBL" id="KXZ41003.1"/>
    </source>
</evidence>
<keyword evidence="1" id="KW-0175">Coiled coil</keyword>
<sequence>MLASLDATKLKMEASFAEQKAQMEASMEQLKAELEAGMQKSLAVVSSNSCARLANATARPDEPLKPIKKEVGKEDGEIGTHSPLLPATRAAISTASIEDIDALADFYQVQLGDAKMPLSERRCELAAFMGCR</sequence>
<feature type="coiled-coil region" evidence="1">
    <location>
        <begin position="13"/>
        <end position="40"/>
    </location>
</feature>
<reference evidence="3" key="1">
    <citation type="journal article" date="2016" name="Nat. Commun.">
        <title>The Gonium pectorale genome demonstrates co-option of cell cycle regulation during the evolution of multicellularity.</title>
        <authorList>
            <person name="Hanschen E.R."/>
            <person name="Marriage T.N."/>
            <person name="Ferris P.J."/>
            <person name="Hamaji T."/>
            <person name="Toyoda A."/>
            <person name="Fujiyama A."/>
            <person name="Neme R."/>
            <person name="Noguchi H."/>
            <person name="Minakuchi Y."/>
            <person name="Suzuki M."/>
            <person name="Kawai-Toyooka H."/>
            <person name="Smith D.R."/>
            <person name="Sparks H."/>
            <person name="Anderson J."/>
            <person name="Bakaric R."/>
            <person name="Luria V."/>
            <person name="Karger A."/>
            <person name="Kirschner M.W."/>
            <person name="Durand P.M."/>
            <person name="Michod R.E."/>
            <person name="Nozaki H."/>
            <person name="Olson B.J."/>
        </authorList>
    </citation>
    <scope>NUCLEOTIDE SEQUENCE [LARGE SCALE GENOMIC DNA]</scope>
    <source>
        <strain evidence="3">NIES-2863</strain>
    </source>
</reference>